<dbReference type="NCBIfam" id="TIGR01845">
    <property type="entry name" value="outer_NodT"/>
    <property type="match status" value="1"/>
</dbReference>
<dbReference type="SUPFAM" id="SSF56954">
    <property type="entry name" value="Outer membrane efflux proteins (OEP)"/>
    <property type="match status" value="1"/>
</dbReference>
<keyword evidence="2" id="KW-0732">Signal</keyword>
<keyword evidence="2" id="KW-0449">Lipoprotein</keyword>
<evidence type="ECO:0000313" key="3">
    <source>
        <dbReference type="EMBL" id="ANJ00567.1"/>
    </source>
</evidence>
<proteinExistence type="inferred from homology"/>
<dbReference type="PROSITE" id="PS51257">
    <property type="entry name" value="PROKAR_LIPOPROTEIN"/>
    <property type="match status" value="1"/>
</dbReference>
<sequence length="513" mass="54826">MFRSKVPPFSSLHMLALICMGVLSACAVGPDFKQPDAPKTSSYTEGPLSKKLVTAPGVPGGTDQEFIEGADIEAQWWELYKSPELDALIKKALEQNPNLGAADAALRAAQENVNAQVGGQYFPAVSVGGAASRQLQPAAIYGLPYGSDIYNLYNTSVNVTYKLDVFGGARRAVEGARAQAEVAQFQLESAYLSLTANVVTSAVREAALRAQMQATEEILKAQTNLAEVTEKQLVIGTVSKVDVTSQRTLVSSSQVDLFNYERNLAFARNQLAVLVGELPSNADITKFDLSKLQLPAKLPLSVPSSLVRQRPDVRAAEAQLKAQNAFVGVATANLLPQFNITGSIGSAALTSAALFGPNSALWSIGGGILQPLFQGGQLLAQRRGAIANYELAAFQYQATVLNAFQEVANALRALETGAQALKAASDAERYAYETLDLVQQQYKLGTASYLAVLYYQNQYQQAKVKSVAAQATRFSDTAALFAALGGGWWNREGPAFKPKAIANKDQNETSGNN</sequence>
<gene>
    <name evidence="3" type="ORF">A8O14_11060</name>
</gene>
<dbReference type="STRING" id="1743168.A8O14_11060"/>
<accession>A0A191UI35</accession>
<dbReference type="InterPro" id="IPR010131">
    <property type="entry name" value="MdtP/NodT-like"/>
</dbReference>
<dbReference type="GO" id="GO:0005886">
    <property type="term" value="C:plasma membrane"/>
    <property type="evidence" value="ECO:0007669"/>
    <property type="project" value="UniProtKB-SubCell"/>
</dbReference>
<dbReference type="Proteomes" id="UP000078463">
    <property type="component" value="Chromosome"/>
</dbReference>
<dbReference type="Pfam" id="PF02321">
    <property type="entry name" value="OEP"/>
    <property type="match status" value="2"/>
</dbReference>
<dbReference type="RefSeq" id="WP_068949561.1">
    <property type="nucleotide sequence ID" value="NZ_CP015922.1"/>
</dbReference>
<reference evidence="4" key="1">
    <citation type="submission" date="2016-05" db="EMBL/GenBank/DDBJ databases">
        <title>Polynucleobacter sp. QLW-P1FAT50C-4 genome.</title>
        <authorList>
            <person name="Hahn M.W."/>
        </authorList>
    </citation>
    <scope>NUCLEOTIDE SEQUENCE [LARGE SCALE GENOMIC DNA]</scope>
    <source>
        <strain evidence="4">QLW-P1FAT50C-4</strain>
    </source>
</reference>
<comment type="similarity">
    <text evidence="1 2">Belongs to the outer membrane factor (OMF) (TC 1.B.17) family.</text>
</comment>
<keyword evidence="2" id="KW-0812">Transmembrane</keyword>
<dbReference type="InterPro" id="IPR003423">
    <property type="entry name" value="OMP_efflux"/>
</dbReference>
<dbReference type="PANTHER" id="PTHR30203">
    <property type="entry name" value="OUTER MEMBRANE CATION EFFLUX PROTEIN"/>
    <property type="match status" value="1"/>
</dbReference>
<dbReference type="GO" id="GO:0015562">
    <property type="term" value="F:efflux transmembrane transporter activity"/>
    <property type="evidence" value="ECO:0007669"/>
    <property type="project" value="InterPro"/>
</dbReference>
<evidence type="ECO:0000256" key="1">
    <source>
        <dbReference type="ARBA" id="ARBA00007613"/>
    </source>
</evidence>
<comment type="subcellular location">
    <subcellularLocation>
        <location evidence="2">Cell membrane</location>
        <topology evidence="2">Lipid-anchor</topology>
    </subcellularLocation>
</comment>
<protein>
    <submittedName>
        <fullName evidence="3">RND transporter</fullName>
    </submittedName>
</protein>
<organism evidence="3 4">
    <name type="scientific">Polynucleobacter wuianus</name>
    <dbReference type="NCBI Taxonomy" id="1743168"/>
    <lineage>
        <taxon>Bacteria</taxon>
        <taxon>Pseudomonadati</taxon>
        <taxon>Pseudomonadota</taxon>
        <taxon>Betaproteobacteria</taxon>
        <taxon>Burkholderiales</taxon>
        <taxon>Burkholderiaceae</taxon>
        <taxon>Polynucleobacter</taxon>
    </lineage>
</organism>
<keyword evidence="2" id="KW-1134">Transmembrane beta strand</keyword>
<dbReference type="EMBL" id="CP015922">
    <property type="protein sequence ID" value="ANJ00567.1"/>
    <property type="molecule type" value="Genomic_DNA"/>
</dbReference>
<name>A0A191UI35_9BURK</name>
<keyword evidence="4" id="KW-1185">Reference proteome</keyword>
<dbReference type="AlphaFoldDB" id="A0A191UI35"/>
<feature type="signal peptide" evidence="2">
    <location>
        <begin position="1"/>
        <end position="27"/>
    </location>
</feature>
<dbReference type="OrthoDB" id="9770517at2"/>
<keyword evidence="2" id="KW-0472">Membrane</keyword>
<keyword evidence="2" id="KW-0564">Palmitate</keyword>
<dbReference type="Gene3D" id="2.20.200.10">
    <property type="entry name" value="Outer membrane efflux proteins (OEP)"/>
    <property type="match status" value="1"/>
</dbReference>
<feature type="chain" id="PRO_5008443458" evidence="2">
    <location>
        <begin position="28"/>
        <end position="513"/>
    </location>
</feature>
<dbReference type="PANTHER" id="PTHR30203:SF33">
    <property type="entry name" value="BLR4455 PROTEIN"/>
    <property type="match status" value="1"/>
</dbReference>
<evidence type="ECO:0000256" key="2">
    <source>
        <dbReference type="RuleBase" id="RU362097"/>
    </source>
</evidence>
<dbReference type="Gene3D" id="1.20.1600.10">
    <property type="entry name" value="Outer membrane efflux proteins (OEP)"/>
    <property type="match status" value="1"/>
</dbReference>
<dbReference type="KEGG" id="pwu:A8O14_11060"/>
<evidence type="ECO:0000313" key="4">
    <source>
        <dbReference type="Proteomes" id="UP000078463"/>
    </source>
</evidence>